<gene>
    <name evidence="1" type="ORF">N1032_21880</name>
</gene>
<dbReference type="EMBL" id="JANLCJ010000020">
    <property type="protein sequence ID" value="MCS5736390.1"/>
    <property type="molecule type" value="Genomic_DNA"/>
</dbReference>
<dbReference type="RefSeq" id="WP_259542295.1">
    <property type="nucleotide sequence ID" value="NZ_JANLCJ010000020.1"/>
</dbReference>
<reference evidence="1" key="1">
    <citation type="submission" date="2022-08" db="EMBL/GenBank/DDBJ databases">
        <authorList>
            <person name="Deng Y."/>
            <person name="Han X.-F."/>
            <person name="Zhang Y.-Q."/>
        </authorList>
    </citation>
    <scope>NUCLEOTIDE SEQUENCE</scope>
    <source>
        <strain evidence="1">CPCC 203386</strain>
    </source>
</reference>
<accession>A0ABT2H8V6</accession>
<evidence type="ECO:0000313" key="2">
    <source>
        <dbReference type="Proteomes" id="UP001165586"/>
    </source>
</evidence>
<proteinExistence type="predicted"/>
<comment type="caution">
    <text evidence="1">The sequence shown here is derived from an EMBL/GenBank/DDBJ whole genome shotgun (WGS) entry which is preliminary data.</text>
</comment>
<keyword evidence="2" id="KW-1185">Reference proteome</keyword>
<organism evidence="1 2">
    <name type="scientific">Herbiconiux daphne</name>
    <dbReference type="NCBI Taxonomy" id="2970914"/>
    <lineage>
        <taxon>Bacteria</taxon>
        <taxon>Bacillati</taxon>
        <taxon>Actinomycetota</taxon>
        <taxon>Actinomycetes</taxon>
        <taxon>Micrococcales</taxon>
        <taxon>Microbacteriaceae</taxon>
        <taxon>Herbiconiux</taxon>
    </lineage>
</organism>
<evidence type="ECO:0000313" key="1">
    <source>
        <dbReference type="EMBL" id="MCS5736390.1"/>
    </source>
</evidence>
<sequence>MFPKIAWLFDGTYSREAIITILTGLIEDWLRKNGKDMDLLKTVPDRAVLVGPLVEHLMKDFG</sequence>
<name>A0ABT2H8V6_9MICO</name>
<protein>
    <submittedName>
        <fullName evidence="1">Uncharacterized protein</fullName>
    </submittedName>
</protein>
<dbReference type="Proteomes" id="UP001165586">
    <property type="component" value="Unassembled WGS sequence"/>
</dbReference>